<organism evidence="2 3">
    <name type="scientific">Larinioides sclopetarius</name>
    <dbReference type="NCBI Taxonomy" id="280406"/>
    <lineage>
        <taxon>Eukaryota</taxon>
        <taxon>Metazoa</taxon>
        <taxon>Ecdysozoa</taxon>
        <taxon>Arthropoda</taxon>
        <taxon>Chelicerata</taxon>
        <taxon>Arachnida</taxon>
        <taxon>Araneae</taxon>
        <taxon>Araneomorphae</taxon>
        <taxon>Entelegynae</taxon>
        <taxon>Araneoidea</taxon>
        <taxon>Araneidae</taxon>
        <taxon>Larinioides</taxon>
    </lineage>
</organism>
<dbReference type="EMBL" id="CAXIEN010000120">
    <property type="protein sequence ID" value="CAL1279228.1"/>
    <property type="molecule type" value="Genomic_DNA"/>
</dbReference>
<sequence>MKCVDLISGEFGQSRMKMFRFLLFLLYDVYVVLLPPKFFEIKVAQLFLVQLICFTTLRKERYDVMDEKFCKI</sequence>
<gene>
    <name evidence="2" type="ORF">LARSCL_LOCUS10227</name>
</gene>
<proteinExistence type="predicted"/>
<evidence type="ECO:0000313" key="3">
    <source>
        <dbReference type="Proteomes" id="UP001497382"/>
    </source>
</evidence>
<reference evidence="2 3" key="1">
    <citation type="submission" date="2024-04" db="EMBL/GenBank/DDBJ databases">
        <authorList>
            <person name="Rising A."/>
            <person name="Reimegard J."/>
            <person name="Sonavane S."/>
            <person name="Akerstrom W."/>
            <person name="Nylinder S."/>
            <person name="Hedman E."/>
            <person name="Kallberg Y."/>
        </authorList>
    </citation>
    <scope>NUCLEOTIDE SEQUENCE [LARGE SCALE GENOMIC DNA]</scope>
</reference>
<feature type="transmembrane region" description="Helical" evidence="1">
    <location>
        <begin position="21"/>
        <end position="39"/>
    </location>
</feature>
<evidence type="ECO:0000313" key="2">
    <source>
        <dbReference type="EMBL" id="CAL1279228.1"/>
    </source>
</evidence>
<keyword evidence="3" id="KW-1185">Reference proteome</keyword>
<keyword evidence="1" id="KW-1133">Transmembrane helix</keyword>
<accession>A0AAV2A996</accession>
<evidence type="ECO:0000256" key="1">
    <source>
        <dbReference type="SAM" id="Phobius"/>
    </source>
</evidence>
<dbReference type="Proteomes" id="UP001497382">
    <property type="component" value="Unassembled WGS sequence"/>
</dbReference>
<protein>
    <submittedName>
        <fullName evidence="2">Uncharacterized protein</fullName>
    </submittedName>
</protein>
<comment type="caution">
    <text evidence="2">The sequence shown here is derived from an EMBL/GenBank/DDBJ whole genome shotgun (WGS) entry which is preliminary data.</text>
</comment>
<dbReference type="AlphaFoldDB" id="A0AAV2A996"/>
<keyword evidence="1" id="KW-0812">Transmembrane</keyword>
<name>A0AAV2A996_9ARAC</name>
<keyword evidence="1" id="KW-0472">Membrane</keyword>